<dbReference type="Gene3D" id="1.10.275.10">
    <property type="entry name" value="Fumarase/aspartase (N-terminal domain)"/>
    <property type="match status" value="1"/>
</dbReference>
<dbReference type="Gene3D" id="1.20.200.10">
    <property type="entry name" value="Fumarase/aspartase (Central domain)"/>
    <property type="match status" value="1"/>
</dbReference>
<keyword evidence="5 8" id="KW-0055">Arginine biosynthesis</keyword>
<evidence type="ECO:0000256" key="3">
    <source>
        <dbReference type="ARBA" id="ARBA00005552"/>
    </source>
</evidence>
<keyword evidence="7 8" id="KW-0456">Lyase</keyword>
<dbReference type="InterPro" id="IPR022761">
    <property type="entry name" value="Fumarate_lyase_N"/>
</dbReference>
<dbReference type="Pfam" id="PF14698">
    <property type="entry name" value="ASL_C2"/>
    <property type="match status" value="1"/>
</dbReference>
<dbReference type="GO" id="GO:0042450">
    <property type="term" value="P:L-arginine biosynthetic process via ornithine"/>
    <property type="evidence" value="ECO:0007669"/>
    <property type="project" value="UniProtKB-UniRule"/>
</dbReference>
<comment type="subcellular location">
    <subcellularLocation>
        <location evidence="8">Cytoplasm</location>
    </subcellularLocation>
</comment>
<evidence type="ECO:0000256" key="7">
    <source>
        <dbReference type="ARBA" id="ARBA00023239"/>
    </source>
</evidence>
<evidence type="ECO:0000256" key="1">
    <source>
        <dbReference type="ARBA" id="ARBA00000985"/>
    </source>
</evidence>
<feature type="domain" description="Fumarate lyase N-terminal" evidence="9">
    <location>
        <begin position="17"/>
        <end position="311"/>
    </location>
</feature>
<evidence type="ECO:0000256" key="8">
    <source>
        <dbReference type="HAMAP-Rule" id="MF_00006"/>
    </source>
</evidence>
<dbReference type="InterPro" id="IPR020557">
    <property type="entry name" value="Fumarate_lyase_CS"/>
</dbReference>
<comment type="pathway">
    <text evidence="2 8">Amino-acid biosynthesis; L-arginine biosynthesis; L-arginine from L-ornithine and carbamoyl phosphate: step 3/3.</text>
</comment>
<dbReference type="NCBIfam" id="TIGR00838">
    <property type="entry name" value="argH"/>
    <property type="match status" value="1"/>
</dbReference>
<dbReference type="PANTHER" id="PTHR43814:SF1">
    <property type="entry name" value="ARGININOSUCCINATE LYASE"/>
    <property type="match status" value="1"/>
</dbReference>
<dbReference type="EC" id="4.3.2.1" evidence="4 8"/>
<keyword evidence="8" id="KW-0963">Cytoplasm</keyword>
<evidence type="ECO:0000256" key="5">
    <source>
        <dbReference type="ARBA" id="ARBA00022571"/>
    </source>
</evidence>
<comment type="caution">
    <text evidence="11">The sequence shown here is derived from an EMBL/GenBank/DDBJ whole genome shotgun (WGS) entry which is preliminary data.</text>
</comment>
<keyword evidence="6 8" id="KW-0028">Amino-acid biosynthesis</keyword>
<evidence type="ECO:0000256" key="4">
    <source>
        <dbReference type="ARBA" id="ARBA00012338"/>
    </source>
</evidence>
<evidence type="ECO:0000313" key="12">
    <source>
        <dbReference type="Proteomes" id="UP000318148"/>
    </source>
</evidence>
<dbReference type="FunFam" id="1.20.200.10:FF:000002">
    <property type="entry name" value="Argininosuccinate lyase"/>
    <property type="match status" value="1"/>
</dbReference>
<dbReference type="UniPathway" id="UPA00068">
    <property type="reaction ID" value="UER00114"/>
</dbReference>
<dbReference type="FunFam" id="1.10.40.30:FF:000001">
    <property type="entry name" value="Argininosuccinate lyase"/>
    <property type="match status" value="1"/>
</dbReference>
<proteinExistence type="inferred from homology"/>
<dbReference type="InterPro" id="IPR008948">
    <property type="entry name" value="L-Aspartase-like"/>
</dbReference>
<dbReference type="GO" id="GO:0004056">
    <property type="term" value="F:argininosuccinate lyase activity"/>
    <property type="evidence" value="ECO:0007669"/>
    <property type="project" value="UniProtKB-UniRule"/>
</dbReference>
<dbReference type="SUPFAM" id="SSF48557">
    <property type="entry name" value="L-aspartase-like"/>
    <property type="match status" value="1"/>
</dbReference>
<comment type="catalytic activity">
    <reaction evidence="1 8">
        <text>2-(N(omega)-L-arginino)succinate = fumarate + L-arginine</text>
        <dbReference type="Rhea" id="RHEA:24020"/>
        <dbReference type="ChEBI" id="CHEBI:29806"/>
        <dbReference type="ChEBI" id="CHEBI:32682"/>
        <dbReference type="ChEBI" id="CHEBI:57472"/>
        <dbReference type="EC" id="4.3.2.1"/>
    </reaction>
</comment>
<evidence type="ECO:0000259" key="10">
    <source>
        <dbReference type="Pfam" id="PF14698"/>
    </source>
</evidence>
<gene>
    <name evidence="8 11" type="primary">argH</name>
    <name evidence="11" type="ORF">EVB02_01795</name>
</gene>
<dbReference type="GO" id="GO:0005829">
    <property type="term" value="C:cytosol"/>
    <property type="evidence" value="ECO:0007669"/>
    <property type="project" value="TreeGrafter"/>
</dbReference>
<dbReference type="PRINTS" id="PR00149">
    <property type="entry name" value="FUMRATELYASE"/>
</dbReference>
<comment type="similarity">
    <text evidence="3">In the N-terminal section; belongs to the lyase 1 family. Argininosuccinate lyase subfamily.</text>
</comment>
<evidence type="ECO:0000259" key="9">
    <source>
        <dbReference type="Pfam" id="PF00206"/>
    </source>
</evidence>
<organism evidence="11 12">
    <name type="scientific">SAR92 clade bacterium</name>
    <dbReference type="NCBI Taxonomy" id="2315479"/>
    <lineage>
        <taxon>Bacteria</taxon>
        <taxon>Pseudomonadati</taxon>
        <taxon>Pseudomonadota</taxon>
        <taxon>Gammaproteobacteria</taxon>
        <taxon>Cellvibrionales</taxon>
        <taxon>Porticoccaceae</taxon>
        <taxon>SAR92 clade</taxon>
    </lineage>
</organism>
<evidence type="ECO:0000256" key="6">
    <source>
        <dbReference type="ARBA" id="ARBA00022605"/>
    </source>
</evidence>
<dbReference type="PROSITE" id="PS00163">
    <property type="entry name" value="FUMARATE_LYASES"/>
    <property type="match status" value="1"/>
</dbReference>
<dbReference type="InterPro" id="IPR009049">
    <property type="entry name" value="Argininosuccinate_lyase"/>
</dbReference>
<sequence>MKETKLKDKNINQSWGGRFSSETSDLVKQFTASVDFDQRLAEKDIECSLAHTSMLQKIGVLTSDERELIQKSLQEIAISINEGSFEWSEDLEDVHMNVEAALTAKIGDVGKKLHTGRSRNDQISTDVRLWLMDQIDDISSIILAVQKNIVELAVAEHDTIMPGFTHLQVAQPITFGHHMLAWNQMFKRDYERLLDCRKRVDCNPLGSAALAGTGFEIDRLHTSNLLGFSKVSENSLDAVSDRDFVIEFCAFASTCMMHLSRMSEELIIWASSQFNFINLSDAFCTGSSIMPQKKNPDIPELIRGKTGRVFGQLMSLLTLMKGQPLAYNRDNQEDKEPLFDSVDTLINCLMIFKEMVPNIQVNRESMLKSAKSGYSTATDLADYLVKKSVPFRDAHKIVGELVNHAIKSKCELVDIDIESMKTFSDVISDDVYDVLTVEGSVRSRSHLGGTAPKEVSRAAKHELESIRKLNTKK</sequence>
<protein>
    <recommendedName>
        <fullName evidence="4 8">Argininosuccinate lyase</fullName>
        <shortName evidence="8">ASAL</shortName>
        <ecNumber evidence="4 8">4.3.2.1</ecNumber>
    </recommendedName>
    <alternativeName>
        <fullName evidence="8">Arginosuccinase</fullName>
    </alternativeName>
</protein>
<dbReference type="PANTHER" id="PTHR43814">
    <property type="entry name" value="ARGININOSUCCINATE LYASE"/>
    <property type="match status" value="1"/>
</dbReference>
<accession>A0A520LMM7</accession>
<dbReference type="InterPro" id="IPR024083">
    <property type="entry name" value="Fumarase/histidase_N"/>
</dbReference>
<dbReference type="Pfam" id="PF00206">
    <property type="entry name" value="Lyase_1"/>
    <property type="match status" value="1"/>
</dbReference>
<name>A0A520LMM7_9GAMM</name>
<dbReference type="EMBL" id="SHBO01000014">
    <property type="protein sequence ID" value="RZO07283.1"/>
    <property type="molecule type" value="Genomic_DNA"/>
</dbReference>
<dbReference type="AlphaFoldDB" id="A0A520LMM7"/>
<dbReference type="InterPro" id="IPR000362">
    <property type="entry name" value="Fumarate_lyase_fam"/>
</dbReference>
<evidence type="ECO:0000313" key="11">
    <source>
        <dbReference type="EMBL" id="RZO07283.1"/>
    </source>
</evidence>
<comment type="similarity">
    <text evidence="8">Belongs to the lyase 1 family. Argininosuccinate lyase subfamily.</text>
</comment>
<reference evidence="11 12" key="1">
    <citation type="submission" date="2019-02" db="EMBL/GenBank/DDBJ databases">
        <title>Prokaryotic population dynamics and viral predation in marine succession experiment using metagenomics: the confinement effect.</title>
        <authorList>
            <person name="Haro-Moreno J.M."/>
            <person name="Rodriguez-Valera F."/>
            <person name="Lopez-Perez M."/>
        </authorList>
    </citation>
    <scope>NUCLEOTIDE SEQUENCE [LARGE SCALE GENOMIC DNA]</scope>
    <source>
        <strain evidence="11">MED-G169</strain>
    </source>
</reference>
<dbReference type="InterPro" id="IPR029419">
    <property type="entry name" value="Arg_succ_lyase_C"/>
</dbReference>
<dbReference type="PRINTS" id="PR00145">
    <property type="entry name" value="ARGSUCLYASE"/>
</dbReference>
<dbReference type="HAMAP" id="MF_00006">
    <property type="entry name" value="Arg_succ_lyase"/>
    <property type="match status" value="1"/>
</dbReference>
<feature type="domain" description="Argininosuccinate lyase C-terminal" evidence="10">
    <location>
        <begin position="374"/>
        <end position="441"/>
    </location>
</feature>
<dbReference type="FunFam" id="1.10.275.10:FF:000002">
    <property type="entry name" value="Argininosuccinate lyase"/>
    <property type="match status" value="1"/>
</dbReference>
<dbReference type="Gene3D" id="1.10.40.30">
    <property type="entry name" value="Fumarase/aspartase (C-terminal domain)"/>
    <property type="match status" value="1"/>
</dbReference>
<dbReference type="Proteomes" id="UP000318148">
    <property type="component" value="Unassembled WGS sequence"/>
</dbReference>
<evidence type="ECO:0000256" key="2">
    <source>
        <dbReference type="ARBA" id="ARBA00004941"/>
    </source>
</evidence>
<dbReference type="CDD" id="cd01359">
    <property type="entry name" value="Argininosuccinate_lyase"/>
    <property type="match status" value="1"/>
</dbReference>